<gene>
    <name evidence="1" type="ORF">ACFSQ0_10135</name>
</gene>
<accession>A0ABW5SEX0</accession>
<evidence type="ECO:0000313" key="1">
    <source>
        <dbReference type="EMBL" id="MFD2698351.1"/>
    </source>
</evidence>
<keyword evidence="2" id="KW-1185">Reference proteome</keyword>
<dbReference type="Proteomes" id="UP001597357">
    <property type="component" value="Unassembled WGS sequence"/>
</dbReference>
<reference evidence="2" key="1">
    <citation type="journal article" date="2019" name="Int. J. Syst. Evol. Microbiol.">
        <title>The Global Catalogue of Microorganisms (GCM) 10K type strain sequencing project: providing services to taxonomists for standard genome sequencing and annotation.</title>
        <authorList>
            <consortium name="The Broad Institute Genomics Platform"/>
            <consortium name="The Broad Institute Genome Sequencing Center for Infectious Disease"/>
            <person name="Wu L."/>
            <person name="Ma J."/>
        </authorList>
    </citation>
    <scope>NUCLEOTIDE SEQUENCE [LARGE SCALE GENOMIC DNA]</scope>
    <source>
        <strain evidence="2">KCTC 42255</strain>
    </source>
</reference>
<proteinExistence type="predicted"/>
<dbReference type="InterPro" id="IPR025366">
    <property type="entry name" value="DUF4270"/>
</dbReference>
<sequence>MNFIRIVLSVIVICLVFVSCEDDLTQTGSGLVGETNFNAQKYNLVSLAAKTEPIVRVQTNALSSYALGFNQDPVYGETSANILSQLRLSFPNPQFNGNPVVDSVVMLVPYFSRIESREGENVTYALDSLYGNDSYTLEIYRSNYFLRDLDPTENYEAQKYYSDQKSLFESNLESTPIHIENNFRPTASAVNVVDFDSGKLDTLSKSPRMKLRLPAAYFQQHVINKAGSDALLSNENFKNHFRGLYFKVKNNSGTPSQAYSLLNLRSDEAEILIYYHIPATGVDEEDETGIYRLKFGGQMVNVFGTQNQNIPTGQDLYLKSGAGSMAVIDLFTEEGELEDLRANNWLINEANLTFYVNESVLAGGEKQPNRLFIYDLTNGTTLADYTLDITANDNNPNISRLNHLQPLTTEDGVSFYKLRITNYIGDLLNPESERTSSKLGVVLSNNVNVFNPVTVDLPNESELKRIPSPMVLNPYSTVLYGVQAPEGKELKLEIFYTQPD</sequence>
<evidence type="ECO:0000313" key="2">
    <source>
        <dbReference type="Proteomes" id="UP001597357"/>
    </source>
</evidence>
<dbReference type="Pfam" id="PF14092">
    <property type="entry name" value="DUF4270"/>
    <property type="match status" value="1"/>
</dbReference>
<name>A0ABW5SEX0_9FLAO</name>
<dbReference type="RefSeq" id="WP_379047776.1">
    <property type="nucleotide sequence ID" value="NZ_JBHULZ010000041.1"/>
</dbReference>
<organism evidence="1 2">
    <name type="scientific">Mesonia sediminis</name>
    <dbReference type="NCBI Taxonomy" id="1703946"/>
    <lineage>
        <taxon>Bacteria</taxon>
        <taxon>Pseudomonadati</taxon>
        <taxon>Bacteroidota</taxon>
        <taxon>Flavobacteriia</taxon>
        <taxon>Flavobacteriales</taxon>
        <taxon>Flavobacteriaceae</taxon>
        <taxon>Mesonia</taxon>
    </lineage>
</organism>
<dbReference type="EMBL" id="JBHULZ010000041">
    <property type="protein sequence ID" value="MFD2698351.1"/>
    <property type="molecule type" value="Genomic_DNA"/>
</dbReference>
<dbReference type="PROSITE" id="PS51257">
    <property type="entry name" value="PROKAR_LIPOPROTEIN"/>
    <property type="match status" value="1"/>
</dbReference>
<comment type="caution">
    <text evidence="1">The sequence shown here is derived from an EMBL/GenBank/DDBJ whole genome shotgun (WGS) entry which is preliminary data.</text>
</comment>
<protein>
    <submittedName>
        <fullName evidence="1">DUF4270 domain-containing protein</fullName>
    </submittedName>
</protein>